<evidence type="ECO:0000256" key="1">
    <source>
        <dbReference type="SAM" id="Phobius"/>
    </source>
</evidence>
<dbReference type="Proteomes" id="UP001597119">
    <property type="component" value="Unassembled WGS sequence"/>
</dbReference>
<proteinExistence type="predicted"/>
<organism evidence="2 3">
    <name type="scientific">Halorientalis brevis</name>
    <dbReference type="NCBI Taxonomy" id="1126241"/>
    <lineage>
        <taxon>Archaea</taxon>
        <taxon>Methanobacteriati</taxon>
        <taxon>Methanobacteriota</taxon>
        <taxon>Stenosarchaea group</taxon>
        <taxon>Halobacteria</taxon>
        <taxon>Halobacteriales</taxon>
        <taxon>Haloarculaceae</taxon>
        <taxon>Halorientalis</taxon>
    </lineage>
</organism>
<feature type="transmembrane region" description="Helical" evidence="1">
    <location>
        <begin position="255"/>
        <end position="278"/>
    </location>
</feature>
<dbReference type="EMBL" id="JBHUDJ010000002">
    <property type="protein sequence ID" value="MFD1586256.1"/>
    <property type="molecule type" value="Genomic_DNA"/>
</dbReference>
<protein>
    <recommendedName>
        <fullName evidence="4">RING-type E3 ubiquitin transferase</fullName>
    </recommendedName>
</protein>
<keyword evidence="1" id="KW-0472">Membrane</keyword>
<evidence type="ECO:0008006" key="4">
    <source>
        <dbReference type="Google" id="ProtNLM"/>
    </source>
</evidence>
<feature type="transmembrane region" description="Helical" evidence="1">
    <location>
        <begin position="30"/>
        <end position="53"/>
    </location>
</feature>
<sequence length="280" mass="30037">MERRPGAIAFGSVLITCVGVGLVARHPVTLAHGVGILFGAVVLTLGLAGVLGVGKTGVTLLRYVFPQSRGRPESVAGAIWVKIEGQVHAESERVETVLNGPAVVRETELRLRETIRGLPWGHFTDYPSERSGVPFRVVTGESLVVDPGESPTIIEHGMRSETGRAFGADSDPPASLTDFLDAHGKSFEPIVFDGRIFSHTLCVDERVIESGDTVRLFGKVSLETETGDWRLRPAGGVLGDCYLSPDSWGAIRTHLLANLLWGAVLSPVFLFVGAILVWPP</sequence>
<keyword evidence="3" id="KW-1185">Reference proteome</keyword>
<evidence type="ECO:0000313" key="3">
    <source>
        <dbReference type="Proteomes" id="UP001597119"/>
    </source>
</evidence>
<comment type="caution">
    <text evidence="2">The sequence shown here is derived from an EMBL/GenBank/DDBJ whole genome shotgun (WGS) entry which is preliminary data.</text>
</comment>
<dbReference type="AlphaFoldDB" id="A0ABD6C7I3"/>
<accession>A0ABD6C7I3</accession>
<dbReference type="RefSeq" id="WP_247376244.1">
    <property type="nucleotide sequence ID" value="NZ_JALLGV010000002.1"/>
</dbReference>
<name>A0ABD6C7I3_9EURY</name>
<reference evidence="2 3" key="1">
    <citation type="journal article" date="2019" name="Int. J. Syst. Evol. Microbiol.">
        <title>The Global Catalogue of Microorganisms (GCM) 10K type strain sequencing project: providing services to taxonomists for standard genome sequencing and annotation.</title>
        <authorList>
            <consortium name="The Broad Institute Genomics Platform"/>
            <consortium name="The Broad Institute Genome Sequencing Center for Infectious Disease"/>
            <person name="Wu L."/>
            <person name="Ma J."/>
        </authorList>
    </citation>
    <scope>NUCLEOTIDE SEQUENCE [LARGE SCALE GENOMIC DNA]</scope>
    <source>
        <strain evidence="2 3">CGMCC 1.12125</strain>
    </source>
</reference>
<keyword evidence="1" id="KW-0812">Transmembrane</keyword>
<feature type="transmembrane region" description="Helical" evidence="1">
    <location>
        <begin position="7"/>
        <end position="24"/>
    </location>
</feature>
<gene>
    <name evidence="2" type="ORF">ACFR9U_04635</name>
</gene>
<keyword evidence="1" id="KW-1133">Transmembrane helix</keyword>
<evidence type="ECO:0000313" key="2">
    <source>
        <dbReference type="EMBL" id="MFD1586256.1"/>
    </source>
</evidence>